<dbReference type="InterPro" id="IPR006311">
    <property type="entry name" value="TAT_signal"/>
</dbReference>
<dbReference type="PROSITE" id="PS51318">
    <property type="entry name" value="TAT"/>
    <property type="match status" value="1"/>
</dbReference>
<evidence type="ECO:0000313" key="1">
    <source>
        <dbReference type="EMBL" id="VAW71441.1"/>
    </source>
</evidence>
<sequence>MNRRKFLKGVLGTGVAAGTGTLGSLLGISAAHANHAAGATAPTLVVIFQRGGCDGLNTVVPYGDLDYAALRPTIGIPSPTSGIANSAIAIEDTGRQAANLFGLNPNMSALKTIFDAGDLAVMPTVHYPNNSRSHFSGQDYIESASPNTISDGWLYRHLSSKSTLGGLEGLGFGSSLQKSLRGTKAIQSLTFLRDFGFTSAAGDIVARLKQNVLPLYEAAPPINAGPLVNNTGVVMFNNIDTLGSIDTAGYRPSNGAVYPGTSYGRRLRETAQIIKQGVGTEVLTVDVGGYDTHTNQGNGDPAGKHSRRLKEFADGIGALYTDLGAAMDNVVILTMTEFGRTARENGSAGTDHGNASSWFMVGKSINGGIHGKWPGLSSTALRNGRYLDFTVDYRDIYGEIMNKHLGQALTDIPNLIPTNPNGNAYTYNPVGLFA</sequence>
<dbReference type="NCBIfam" id="TIGR01409">
    <property type="entry name" value="TAT_signal_seq"/>
    <property type="match status" value="1"/>
</dbReference>
<proteinExistence type="predicted"/>
<gene>
    <name evidence="1" type="ORF">MNBD_GAMMA12-3983</name>
</gene>
<dbReference type="EMBL" id="UOFL01000021">
    <property type="protein sequence ID" value="VAW71441.1"/>
    <property type="molecule type" value="Genomic_DNA"/>
</dbReference>
<dbReference type="PANTHER" id="PTHR43737">
    <property type="entry name" value="BLL7424 PROTEIN"/>
    <property type="match status" value="1"/>
</dbReference>
<name>A0A3B0XVB1_9ZZZZ</name>
<reference evidence="1" key="1">
    <citation type="submission" date="2018-06" db="EMBL/GenBank/DDBJ databases">
        <authorList>
            <person name="Zhirakovskaya E."/>
        </authorList>
    </citation>
    <scope>NUCLEOTIDE SEQUENCE</scope>
</reference>
<dbReference type="PANTHER" id="PTHR43737:SF1">
    <property type="entry name" value="DUF1501 DOMAIN-CONTAINING PROTEIN"/>
    <property type="match status" value="1"/>
</dbReference>
<organism evidence="1">
    <name type="scientific">hydrothermal vent metagenome</name>
    <dbReference type="NCBI Taxonomy" id="652676"/>
    <lineage>
        <taxon>unclassified sequences</taxon>
        <taxon>metagenomes</taxon>
        <taxon>ecological metagenomes</taxon>
    </lineage>
</organism>
<accession>A0A3B0XVB1</accession>
<protein>
    <recommendedName>
        <fullName evidence="2">DUF1501 domain-containing protein</fullName>
    </recommendedName>
</protein>
<evidence type="ECO:0008006" key="2">
    <source>
        <dbReference type="Google" id="ProtNLM"/>
    </source>
</evidence>
<dbReference type="AlphaFoldDB" id="A0A3B0XVB1"/>
<dbReference type="InterPro" id="IPR010869">
    <property type="entry name" value="DUF1501"/>
</dbReference>
<dbReference type="Pfam" id="PF07394">
    <property type="entry name" value="DUF1501"/>
    <property type="match status" value="1"/>
</dbReference>
<dbReference type="InterPro" id="IPR019546">
    <property type="entry name" value="TAT_signal_bac_arc"/>
</dbReference>